<dbReference type="AlphaFoldDB" id="A0A4Z2IAF5"/>
<dbReference type="Proteomes" id="UP000314294">
    <property type="component" value="Unassembled WGS sequence"/>
</dbReference>
<proteinExistence type="predicted"/>
<gene>
    <name evidence="2" type="ORF">EYF80_015344</name>
</gene>
<sequence>MPGPCDEVLAQVGDDGVGAHHLRAEDVAEDTVIIVEVDGQQLSLWRGAERKRGEFEVMNEAKRTEKRREKKAGLASTKRDDISAQGQASIGRGGLPAGSWREVLAYKPGTSEAPQH</sequence>
<accession>A0A4Z2IAF5</accession>
<evidence type="ECO:0000313" key="3">
    <source>
        <dbReference type="Proteomes" id="UP000314294"/>
    </source>
</evidence>
<keyword evidence="3" id="KW-1185">Reference proteome</keyword>
<dbReference type="EMBL" id="SRLO01000114">
    <property type="protein sequence ID" value="TNN74385.1"/>
    <property type="molecule type" value="Genomic_DNA"/>
</dbReference>
<reference evidence="2 3" key="1">
    <citation type="submission" date="2019-03" db="EMBL/GenBank/DDBJ databases">
        <title>First draft genome of Liparis tanakae, snailfish: a comprehensive survey of snailfish specific genes.</title>
        <authorList>
            <person name="Kim W."/>
            <person name="Song I."/>
            <person name="Jeong J.-H."/>
            <person name="Kim D."/>
            <person name="Kim S."/>
            <person name="Ryu S."/>
            <person name="Song J.Y."/>
            <person name="Lee S.K."/>
        </authorList>
    </citation>
    <scope>NUCLEOTIDE SEQUENCE [LARGE SCALE GENOMIC DNA]</scope>
    <source>
        <tissue evidence="2">Muscle</tissue>
    </source>
</reference>
<organism evidence="2 3">
    <name type="scientific">Liparis tanakae</name>
    <name type="common">Tanaka's snailfish</name>
    <dbReference type="NCBI Taxonomy" id="230148"/>
    <lineage>
        <taxon>Eukaryota</taxon>
        <taxon>Metazoa</taxon>
        <taxon>Chordata</taxon>
        <taxon>Craniata</taxon>
        <taxon>Vertebrata</taxon>
        <taxon>Euteleostomi</taxon>
        <taxon>Actinopterygii</taxon>
        <taxon>Neopterygii</taxon>
        <taxon>Teleostei</taxon>
        <taxon>Neoteleostei</taxon>
        <taxon>Acanthomorphata</taxon>
        <taxon>Eupercaria</taxon>
        <taxon>Perciformes</taxon>
        <taxon>Cottioidei</taxon>
        <taxon>Cottales</taxon>
        <taxon>Liparidae</taxon>
        <taxon>Liparis</taxon>
    </lineage>
</organism>
<name>A0A4Z2IAF5_9TELE</name>
<evidence type="ECO:0000256" key="1">
    <source>
        <dbReference type="SAM" id="MobiDB-lite"/>
    </source>
</evidence>
<evidence type="ECO:0000313" key="2">
    <source>
        <dbReference type="EMBL" id="TNN74385.1"/>
    </source>
</evidence>
<protein>
    <submittedName>
        <fullName evidence="2">Uncharacterized protein</fullName>
    </submittedName>
</protein>
<comment type="caution">
    <text evidence="2">The sequence shown here is derived from an EMBL/GenBank/DDBJ whole genome shotgun (WGS) entry which is preliminary data.</text>
</comment>
<feature type="region of interest" description="Disordered" evidence="1">
    <location>
        <begin position="61"/>
        <end position="96"/>
    </location>
</feature>